<proteinExistence type="predicted"/>
<comment type="caution">
    <text evidence="3">The sequence shown here is derived from an EMBL/GenBank/DDBJ whole genome shotgun (WGS) entry which is preliminary data.</text>
</comment>
<organism evidence="3 4">
    <name type="scientific">Lithohypha guttulata</name>
    <dbReference type="NCBI Taxonomy" id="1690604"/>
    <lineage>
        <taxon>Eukaryota</taxon>
        <taxon>Fungi</taxon>
        <taxon>Dikarya</taxon>
        <taxon>Ascomycota</taxon>
        <taxon>Pezizomycotina</taxon>
        <taxon>Eurotiomycetes</taxon>
        <taxon>Chaetothyriomycetidae</taxon>
        <taxon>Chaetothyriales</taxon>
        <taxon>Trichomeriaceae</taxon>
        <taxon>Lithohypha</taxon>
    </lineage>
</organism>
<dbReference type="SUPFAM" id="SSF144284">
    <property type="entry name" value="Sec2 N-terminal region"/>
    <property type="match status" value="1"/>
</dbReference>
<keyword evidence="4" id="KW-1185">Reference proteome</keyword>
<feature type="compositionally biased region" description="Basic and acidic residues" evidence="2">
    <location>
        <begin position="247"/>
        <end position="258"/>
    </location>
</feature>
<accession>A0AAN7Y5M7</accession>
<reference evidence="3 4" key="1">
    <citation type="submission" date="2023-08" db="EMBL/GenBank/DDBJ databases">
        <title>Black Yeasts Isolated from many extreme environments.</title>
        <authorList>
            <person name="Coleine C."/>
            <person name="Stajich J.E."/>
            <person name="Selbmann L."/>
        </authorList>
    </citation>
    <scope>NUCLEOTIDE SEQUENCE [LARGE SCALE GENOMIC DNA]</scope>
    <source>
        <strain evidence="3 4">CCFEE 5910</strain>
    </source>
</reference>
<name>A0AAN7Y5M7_9EURO</name>
<evidence type="ECO:0000256" key="1">
    <source>
        <dbReference type="SAM" id="Coils"/>
    </source>
</evidence>
<gene>
    <name evidence="3" type="ORF">LTR05_005675</name>
</gene>
<evidence type="ECO:0000313" key="3">
    <source>
        <dbReference type="EMBL" id="KAK5084597.1"/>
    </source>
</evidence>
<evidence type="ECO:0000313" key="4">
    <source>
        <dbReference type="Proteomes" id="UP001309876"/>
    </source>
</evidence>
<sequence length="274" mass="31841">MNDLRRRPESSAKRLSIIDPSTVRLSFTGSISDISTPITVPLEEGLQKLYQVYENNVENPIPLPRSVQITDVPLSTIADSLAHRFQEQHATLLDCASQLQYINQQLQLSKQDLNNMECLYSVAVQEANRRALSSDELHLRLEWQKEEITRIDSEKEDALKQVEQQKGERTRLQGEVETLNEFVEENEMLRQKNGELERRQRYLEGEVEEMRARLERSDHVLRSVPSPVQKMCASLLVLREGQYGEYKRRNDKDRDRKSSGYLIDDAPLPPLQFY</sequence>
<evidence type="ECO:0000256" key="2">
    <source>
        <dbReference type="SAM" id="MobiDB-lite"/>
    </source>
</evidence>
<protein>
    <submittedName>
        <fullName evidence="3">Uncharacterized protein</fullName>
    </submittedName>
</protein>
<dbReference type="AlphaFoldDB" id="A0AAN7Y5M7"/>
<feature type="region of interest" description="Disordered" evidence="2">
    <location>
        <begin position="247"/>
        <end position="274"/>
    </location>
</feature>
<dbReference type="EMBL" id="JAVRRJ010000005">
    <property type="protein sequence ID" value="KAK5084597.1"/>
    <property type="molecule type" value="Genomic_DNA"/>
</dbReference>
<feature type="coiled-coil region" evidence="1">
    <location>
        <begin position="148"/>
        <end position="213"/>
    </location>
</feature>
<keyword evidence="1" id="KW-0175">Coiled coil</keyword>
<dbReference type="Proteomes" id="UP001309876">
    <property type="component" value="Unassembled WGS sequence"/>
</dbReference>